<sequence>MANIVDVLKKYLRPYHTYILVVILILIFLYAAQHVYAQYLNKNENFDVANDVMDERTPGVVVYFFHADWCPHCKKAQPEWKSFMQANDGKLVNGYKVTCADIDCTNEDDAKSTEYINKFAIDSYPTIKMVKDGKTIDFESRITTSSLNSFLDTMLNE</sequence>
<dbReference type="InterPro" id="IPR013766">
    <property type="entry name" value="Thioredoxin_domain"/>
</dbReference>
<organism evidence="5">
    <name type="scientific">viral metagenome</name>
    <dbReference type="NCBI Taxonomy" id="1070528"/>
    <lineage>
        <taxon>unclassified sequences</taxon>
        <taxon>metagenomes</taxon>
        <taxon>organismal metagenomes</taxon>
    </lineage>
</organism>
<reference evidence="5" key="1">
    <citation type="journal article" date="2020" name="Nature">
        <title>Giant virus diversity and host interactions through global metagenomics.</title>
        <authorList>
            <person name="Schulz F."/>
            <person name="Roux S."/>
            <person name="Paez-Espino D."/>
            <person name="Jungbluth S."/>
            <person name="Walsh D.A."/>
            <person name="Denef V.J."/>
            <person name="McMahon K.D."/>
            <person name="Konstantinidis K.T."/>
            <person name="Eloe-Fadrosh E.A."/>
            <person name="Kyrpides N.C."/>
            <person name="Woyke T."/>
        </authorList>
    </citation>
    <scope>NUCLEOTIDE SEQUENCE</scope>
    <source>
        <strain evidence="5">GVMAG-M-3300024261-26</strain>
    </source>
</reference>
<evidence type="ECO:0000259" key="4">
    <source>
        <dbReference type="PROSITE" id="PS51352"/>
    </source>
</evidence>
<accession>A0A6C0IQ65</accession>
<dbReference type="EMBL" id="MN740229">
    <property type="protein sequence ID" value="QHT94730.1"/>
    <property type="molecule type" value="Genomic_DNA"/>
</dbReference>
<feature type="domain" description="Thioredoxin" evidence="4">
    <location>
        <begin position="37"/>
        <end position="156"/>
    </location>
</feature>
<dbReference type="GO" id="GO:0006457">
    <property type="term" value="P:protein folding"/>
    <property type="evidence" value="ECO:0007669"/>
    <property type="project" value="TreeGrafter"/>
</dbReference>
<keyword evidence="3" id="KW-1133">Transmembrane helix</keyword>
<dbReference type="PANTHER" id="PTHR45672">
    <property type="entry name" value="PROTEIN DISULFIDE-ISOMERASE C17H9.14C-RELATED"/>
    <property type="match status" value="1"/>
</dbReference>
<dbReference type="PROSITE" id="PS51352">
    <property type="entry name" value="THIOREDOXIN_2"/>
    <property type="match status" value="1"/>
</dbReference>
<evidence type="ECO:0000256" key="3">
    <source>
        <dbReference type="SAM" id="Phobius"/>
    </source>
</evidence>
<dbReference type="Pfam" id="PF00085">
    <property type="entry name" value="Thioredoxin"/>
    <property type="match status" value="1"/>
</dbReference>
<evidence type="ECO:0000313" key="5">
    <source>
        <dbReference type="EMBL" id="QHT94730.1"/>
    </source>
</evidence>
<keyword evidence="2" id="KW-0732">Signal</keyword>
<name>A0A6C0IQ65_9ZZZZ</name>
<dbReference type="InterPro" id="IPR036249">
    <property type="entry name" value="Thioredoxin-like_sf"/>
</dbReference>
<evidence type="ECO:0000256" key="2">
    <source>
        <dbReference type="ARBA" id="ARBA00022729"/>
    </source>
</evidence>
<protein>
    <recommendedName>
        <fullName evidence="4">Thioredoxin domain-containing protein</fullName>
    </recommendedName>
</protein>
<dbReference type="AlphaFoldDB" id="A0A6C0IQ65"/>
<dbReference type="PANTHER" id="PTHR45672:SF3">
    <property type="entry name" value="THIOREDOXIN DOMAIN-CONTAINING PROTEIN 5"/>
    <property type="match status" value="1"/>
</dbReference>
<dbReference type="GO" id="GO:0005783">
    <property type="term" value="C:endoplasmic reticulum"/>
    <property type="evidence" value="ECO:0007669"/>
    <property type="project" value="TreeGrafter"/>
</dbReference>
<evidence type="ECO:0000256" key="1">
    <source>
        <dbReference type="ARBA" id="ARBA00006347"/>
    </source>
</evidence>
<keyword evidence="3" id="KW-0472">Membrane</keyword>
<feature type="transmembrane region" description="Helical" evidence="3">
    <location>
        <begin position="15"/>
        <end position="32"/>
    </location>
</feature>
<dbReference type="GO" id="GO:0003756">
    <property type="term" value="F:protein disulfide isomerase activity"/>
    <property type="evidence" value="ECO:0007669"/>
    <property type="project" value="TreeGrafter"/>
</dbReference>
<proteinExistence type="inferred from homology"/>
<dbReference type="InterPro" id="IPR051063">
    <property type="entry name" value="PDI"/>
</dbReference>
<dbReference type="Gene3D" id="3.40.30.10">
    <property type="entry name" value="Glutaredoxin"/>
    <property type="match status" value="1"/>
</dbReference>
<keyword evidence="3" id="KW-0812">Transmembrane</keyword>
<dbReference type="CDD" id="cd02961">
    <property type="entry name" value="PDI_a_family"/>
    <property type="match status" value="1"/>
</dbReference>
<comment type="similarity">
    <text evidence="1">Belongs to the protein disulfide isomerase family.</text>
</comment>
<dbReference type="SUPFAM" id="SSF52833">
    <property type="entry name" value="Thioredoxin-like"/>
    <property type="match status" value="1"/>
</dbReference>